<feature type="transmembrane region" description="Helical" evidence="6">
    <location>
        <begin position="447"/>
        <end position="470"/>
    </location>
</feature>
<keyword evidence="2 6" id="KW-0812">Transmembrane</keyword>
<comment type="caution">
    <text evidence="8">The sequence shown here is derived from an EMBL/GenBank/DDBJ whole genome shotgun (WGS) entry which is preliminary data.</text>
</comment>
<organism evidence="8 9">
    <name type="scientific">Fusarium acutatum</name>
    <dbReference type="NCBI Taxonomy" id="78861"/>
    <lineage>
        <taxon>Eukaryota</taxon>
        <taxon>Fungi</taxon>
        <taxon>Dikarya</taxon>
        <taxon>Ascomycota</taxon>
        <taxon>Pezizomycotina</taxon>
        <taxon>Sordariomycetes</taxon>
        <taxon>Hypocreomycetidae</taxon>
        <taxon>Hypocreales</taxon>
        <taxon>Nectriaceae</taxon>
        <taxon>Fusarium</taxon>
        <taxon>Fusarium fujikuroi species complex</taxon>
    </lineage>
</organism>
<dbReference type="GO" id="GO:0036376">
    <property type="term" value="P:sodium ion export across plasma membrane"/>
    <property type="evidence" value="ECO:0007669"/>
    <property type="project" value="InterPro"/>
</dbReference>
<dbReference type="Pfam" id="PF00999">
    <property type="entry name" value="Na_H_Exchanger"/>
    <property type="match status" value="1"/>
</dbReference>
<keyword evidence="9" id="KW-1185">Reference proteome</keyword>
<proteinExistence type="predicted"/>
<protein>
    <submittedName>
        <fullName evidence="8">Na(+) H(+) antiporter</fullName>
    </submittedName>
</protein>
<dbReference type="OrthoDB" id="5327978at2759"/>
<accession>A0A8H4N938</accession>
<feature type="transmembrane region" description="Helical" evidence="6">
    <location>
        <begin position="6"/>
        <end position="26"/>
    </location>
</feature>
<dbReference type="AlphaFoldDB" id="A0A8H4N938"/>
<reference evidence="8 9" key="1">
    <citation type="submission" date="2020-01" db="EMBL/GenBank/DDBJ databases">
        <title>Identification and distribution of gene clusters putatively required for synthesis of sphingolipid metabolism inhibitors in phylogenetically diverse species of the filamentous fungus Fusarium.</title>
        <authorList>
            <person name="Kim H.-S."/>
            <person name="Busman M."/>
            <person name="Brown D.W."/>
            <person name="Divon H."/>
            <person name="Uhlig S."/>
            <person name="Proctor R.H."/>
        </authorList>
    </citation>
    <scope>NUCLEOTIDE SEQUENCE [LARGE SCALE GENOMIC DNA]</scope>
    <source>
        <strain evidence="8 9">NRRL 13308</strain>
    </source>
</reference>
<evidence type="ECO:0000313" key="9">
    <source>
        <dbReference type="Proteomes" id="UP000536711"/>
    </source>
</evidence>
<dbReference type="EMBL" id="JAADJF010000505">
    <property type="protein sequence ID" value="KAF4415891.1"/>
    <property type="molecule type" value="Genomic_DNA"/>
</dbReference>
<dbReference type="GO" id="GO:0042391">
    <property type="term" value="P:regulation of membrane potential"/>
    <property type="evidence" value="ECO:0007669"/>
    <property type="project" value="InterPro"/>
</dbReference>
<feature type="transmembrane region" description="Helical" evidence="6">
    <location>
        <begin position="73"/>
        <end position="93"/>
    </location>
</feature>
<feature type="transmembrane region" description="Helical" evidence="6">
    <location>
        <begin position="33"/>
        <end position="53"/>
    </location>
</feature>
<feature type="transmembrane region" description="Helical" evidence="6">
    <location>
        <begin position="402"/>
        <end position="420"/>
    </location>
</feature>
<evidence type="ECO:0000256" key="1">
    <source>
        <dbReference type="ARBA" id="ARBA00004141"/>
    </source>
</evidence>
<feature type="transmembrane region" description="Helical" evidence="6">
    <location>
        <begin position="105"/>
        <end position="128"/>
    </location>
</feature>
<dbReference type="InterPro" id="IPR006153">
    <property type="entry name" value="Cation/H_exchanger_TM"/>
</dbReference>
<keyword evidence="4 6" id="KW-0472">Membrane</keyword>
<evidence type="ECO:0000256" key="3">
    <source>
        <dbReference type="ARBA" id="ARBA00022989"/>
    </source>
</evidence>
<feature type="transmembrane region" description="Helical" evidence="6">
    <location>
        <begin position="367"/>
        <end position="390"/>
    </location>
</feature>
<evidence type="ECO:0000313" key="8">
    <source>
        <dbReference type="EMBL" id="KAF4415891.1"/>
    </source>
</evidence>
<dbReference type="GO" id="GO:0005886">
    <property type="term" value="C:plasma membrane"/>
    <property type="evidence" value="ECO:0007669"/>
    <property type="project" value="InterPro"/>
</dbReference>
<feature type="region of interest" description="Disordered" evidence="5">
    <location>
        <begin position="523"/>
        <end position="549"/>
    </location>
</feature>
<feature type="domain" description="Cation/H+ exchanger transmembrane" evidence="7">
    <location>
        <begin position="22"/>
        <end position="466"/>
    </location>
</feature>
<evidence type="ECO:0000256" key="4">
    <source>
        <dbReference type="ARBA" id="ARBA00023136"/>
    </source>
</evidence>
<feature type="transmembrane region" description="Helical" evidence="6">
    <location>
        <begin position="335"/>
        <end position="355"/>
    </location>
</feature>
<gene>
    <name evidence="8" type="ORF">FACUT_13024</name>
</gene>
<evidence type="ECO:0000259" key="7">
    <source>
        <dbReference type="Pfam" id="PF00999"/>
    </source>
</evidence>
<keyword evidence="3 6" id="KW-1133">Transmembrane helix</keyword>
<evidence type="ECO:0000256" key="5">
    <source>
        <dbReference type="SAM" id="MobiDB-lite"/>
    </source>
</evidence>
<dbReference type="InterPro" id="IPR004712">
    <property type="entry name" value="Na+/H+_antiporter_fungi"/>
</dbReference>
<dbReference type="PANTHER" id="PTHR31382">
    <property type="entry name" value="NA(+)/H(+) ANTIPORTER"/>
    <property type="match status" value="1"/>
</dbReference>
<feature type="transmembrane region" description="Helical" evidence="6">
    <location>
        <begin position="246"/>
        <end position="265"/>
    </location>
</feature>
<dbReference type="Proteomes" id="UP000536711">
    <property type="component" value="Unassembled WGS sequence"/>
</dbReference>
<dbReference type="PANTHER" id="PTHR31382:SF3">
    <property type="entry name" value="SODIUM ION_PROTON EXCHANGER (EUROFUNG)"/>
    <property type="match status" value="1"/>
</dbReference>
<sequence>MPVLNLSELNIVLGVLGAFMVLYGIISVKIKQAWYLGEALPAVFFGVILGPIAAKFIESEKWGSAETGQTSAITLGIARVMIGVQLVIAGYQLPAKYGLTRWKEMALCLLPIMTVMWLCTTACIMVTIPNLTLLAALVIGSCVTCTDPILSQAIAKGPFADKYVARPLREVISAEAGANDGFGFPFLMLATYLIQHAENPPAAAGAVAEGVSGVDAGHALMARAGEVGRLGGGVGVAMANWFVETWLYTIALSIVYGAVLGYGSCKGVKFALKSKWIDEESYVLFPTALGLFTIGTCGAIGTDDLLACFVAGMALNWDGNYLRETERRHDEVNSCIDVLLNFGGFMYIGAILPWGDFHDPTGTGITWARLIGLGLLVLVFRRLPAIFAFYKLMPEVCTNWKEALFMGYFGPIGAGAVFYVEHARHLFPHEGEGDEEETNLVRAMGPVVYFLVLFSIIVHGLSIPALNIFYHYTGKAPIRDDAVEMRRLSVRVATPPNAIAGDKDTFIAYNRFSRHVDPSAVNLPSRRSLDDHSDDEDLGKGQKRGIAFV</sequence>
<comment type="subcellular location">
    <subcellularLocation>
        <location evidence="1">Membrane</location>
        <topology evidence="1">Multi-pass membrane protein</topology>
    </subcellularLocation>
</comment>
<evidence type="ECO:0000256" key="2">
    <source>
        <dbReference type="ARBA" id="ARBA00022692"/>
    </source>
</evidence>
<dbReference type="GO" id="GO:0015385">
    <property type="term" value="F:sodium:proton antiporter activity"/>
    <property type="evidence" value="ECO:0007669"/>
    <property type="project" value="InterPro"/>
</dbReference>
<dbReference type="GO" id="GO:0120029">
    <property type="term" value="P:proton export across plasma membrane"/>
    <property type="evidence" value="ECO:0007669"/>
    <property type="project" value="InterPro"/>
</dbReference>
<name>A0A8H4N938_9HYPO</name>
<evidence type="ECO:0000256" key="6">
    <source>
        <dbReference type="SAM" id="Phobius"/>
    </source>
</evidence>